<name>A0ACC3AXI1_9EURO</name>
<keyword evidence="2" id="KW-1185">Reference proteome</keyword>
<evidence type="ECO:0000313" key="2">
    <source>
        <dbReference type="Proteomes" id="UP001177260"/>
    </source>
</evidence>
<comment type="caution">
    <text evidence="1">The sequence shown here is derived from an EMBL/GenBank/DDBJ whole genome shotgun (WGS) entry which is preliminary data.</text>
</comment>
<gene>
    <name evidence="1" type="ORF">N8T08_007949</name>
</gene>
<sequence length="417" mass="44706">MKNGKPRKRAWLVIIGATLGAFCTVGFVNSFAVFEEHYAKNQLANKSQSTIAWLGAIAIFFVFSVSVISGPIQDAFGPRWPVLIGSVGVVFSLMMTSLCKEFYQFILAQGVLLGISMALLVCPVLALIGRYIKVKRALAMAIVISGSSLGGVVWPIVLTQLLKKPNIGFGWTMRIAGFIMIPLLALTCLWCRPPLESSSSTAQQPSSDDNESKGEEKDTPEKTDYSFLRKPSVVLTCVAFFIIYFGMFSPFFYTTSYSVDHGFSSDLSFYTTSIINGASFFGRLLPGLLADRYGKFNCCFVATFLSGIIALCWTKATSVAGLVIFAAAYGFTSGGILSLQQACAAQIATPRTLGLTIGVVMASTSLSAMAGVPISGELAGRYGYLPLSIYSGVSLLVGSFLLIAARLAQNKTLYAAV</sequence>
<dbReference type="EMBL" id="JAOPJF010000051">
    <property type="protein sequence ID" value="KAK1142397.1"/>
    <property type="molecule type" value="Genomic_DNA"/>
</dbReference>
<proteinExistence type="predicted"/>
<organism evidence="1 2">
    <name type="scientific">Aspergillus melleus</name>
    <dbReference type="NCBI Taxonomy" id="138277"/>
    <lineage>
        <taxon>Eukaryota</taxon>
        <taxon>Fungi</taxon>
        <taxon>Dikarya</taxon>
        <taxon>Ascomycota</taxon>
        <taxon>Pezizomycotina</taxon>
        <taxon>Eurotiomycetes</taxon>
        <taxon>Eurotiomycetidae</taxon>
        <taxon>Eurotiales</taxon>
        <taxon>Aspergillaceae</taxon>
        <taxon>Aspergillus</taxon>
        <taxon>Aspergillus subgen. Circumdati</taxon>
    </lineage>
</organism>
<reference evidence="1 2" key="1">
    <citation type="journal article" date="2023" name="ACS Omega">
        <title>Identification of the Neoaspergillic Acid Biosynthesis Gene Cluster by Establishing an In Vitro CRISPR-Ribonucleoprotein Genetic System in Aspergillus melleus.</title>
        <authorList>
            <person name="Yuan B."/>
            <person name="Grau M.F."/>
            <person name="Murata R.M."/>
            <person name="Torok T."/>
            <person name="Venkateswaran K."/>
            <person name="Stajich J.E."/>
            <person name="Wang C.C.C."/>
        </authorList>
    </citation>
    <scope>NUCLEOTIDE SEQUENCE [LARGE SCALE GENOMIC DNA]</scope>
    <source>
        <strain evidence="1 2">IMV 1140</strain>
    </source>
</reference>
<dbReference type="Proteomes" id="UP001177260">
    <property type="component" value="Unassembled WGS sequence"/>
</dbReference>
<protein>
    <submittedName>
        <fullName evidence="1">Uncharacterized protein</fullName>
    </submittedName>
</protein>
<evidence type="ECO:0000313" key="1">
    <source>
        <dbReference type="EMBL" id="KAK1142397.1"/>
    </source>
</evidence>
<accession>A0ACC3AXI1</accession>